<reference evidence="1 2" key="1">
    <citation type="submission" date="2018-09" db="EMBL/GenBank/DDBJ databases">
        <authorList>
            <person name="Le Fleche-Mateos A."/>
        </authorList>
    </citation>
    <scope>NUCLEOTIDE SEQUENCE [LARGE SCALE GENOMIC DNA]</scope>
    <source>
        <strain evidence="1 2">DSM 27399</strain>
    </source>
</reference>
<organism evidence="1 2">
    <name type="scientific">Rahnella woolbedingensis</name>
    <dbReference type="NCBI Taxonomy" id="1510574"/>
    <lineage>
        <taxon>Bacteria</taxon>
        <taxon>Pseudomonadati</taxon>
        <taxon>Pseudomonadota</taxon>
        <taxon>Gammaproteobacteria</taxon>
        <taxon>Enterobacterales</taxon>
        <taxon>Yersiniaceae</taxon>
        <taxon>Rahnella</taxon>
    </lineage>
</organism>
<evidence type="ECO:0000313" key="2">
    <source>
        <dbReference type="Proteomes" id="UP000284908"/>
    </source>
</evidence>
<accession>A0A419NA81</accession>
<name>A0A419NA81_9GAMM</name>
<comment type="caution">
    <text evidence="1">The sequence shown here is derived from an EMBL/GenBank/DDBJ whole genome shotgun (WGS) entry which is preliminary data.</text>
</comment>
<protein>
    <submittedName>
        <fullName evidence="1">Uncharacterized protein</fullName>
    </submittedName>
</protein>
<dbReference type="EMBL" id="RAHH01000009">
    <property type="protein sequence ID" value="RJT44828.1"/>
    <property type="molecule type" value="Genomic_DNA"/>
</dbReference>
<sequence length="65" mass="7256">MAVVGSLYTLLSIFLAKDCIPMPEAVKILRHHNVTSDDRSLLFKTPLICTNPLTKEDRKGIFLGL</sequence>
<dbReference type="Proteomes" id="UP000284908">
    <property type="component" value="Unassembled WGS sequence"/>
</dbReference>
<dbReference type="AlphaFoldDB" id="A0A419NA81"/>
<evidence type="ECO:0000313" key="1">
    <source>
        <dbReference type="EMBL" id="RJT44828.1"/>
    </source>
</evidence>
<keyword evidence="2" id="KW-1185">Reference proteome</keyword>
<proteinExistence type="predicted"/>
<gene>
    <name evidence="1" type="ORF">D6C13_09385</name>
</gene>